<feature type="transmembrane region" description="Helical" evidence="1">
    <location>
        <begin position="12"/>
        <end position="32"/>
    </location>
</feature>
<proteinExistence type="predicted"/>
<sequence>MSRKLYRWVLGLTLGFIFIIFTFLIILSFDAANETQNWEFLNFDFSKRDNIISAYGGLLGSILSFIAILFVILDLIYQRRQKTLEIEEKEASRIQELKDSLGFIQVYIDKLYKSNINQSKKATDYSNEEIKHPTEMNRMSFYPNTFPKLILDVDKQNIYKAFREFKPGSDWKKAYVDLYKIADFYDKSTKEVTDKHQIHLNKKYKHSSEIAITLDALIDEVSNVRNGLLTAHTAHHSLLLENPYFIIVNDFKERTIVITDERKKKLEDGVDPEEISTGLMEFRMDIVGPLFEGIMQRYNSDHILLPEFNKLLTSSQEFLRQTEKLIKDSNDYASHINYYNNKYLSAESEYQIRLLEISKLLEAFV</sequence>
<reference evidence="2 3" key="1">
    <citation type="journal article" date="2012" name="J. Bacteriol.">
        <title>Genome Sequence of Galbibacter marinum Type Strain ck-I2-15.</title>
        <authorList>
            <person name="Lai Q."/>
            <person name="Li C."/>
            <person name="Shao Z."/>
        </authorList>
    </citation>
    <scope>NUCLEOTIDE SEQUENCE [LARGE SCALE GENOMIC DNA]</scope>
    <source>
        <strain evidence="3">ck-I2-15</strain>
    </source>
</reference>
<comment type="caution">
    <text evidence="2">The sequence shown here is derived from an EMBL/GenBank/DDBJ whole genome shotgun (WGS) entry which is preliminary data.</text>
</comment>
<protein>
    <recommendedName>
        <fullName evidence="4">Phage abortive infection protein</fullName>
    </recommendedName>
</protein>
<dbReference type="RefSeq" id="WP_008991749.1">
    <property type="nucleotide sequence ID" value="NZ_AMSG01000012.1"/>
</dbReference>
<dbReference type="EMBL" id="AMSG01000012">
    <property type="protein sequence ID" value="EKF54946.1"/>
    <property type="molecule type" value="Genomic_DNA"/>
</dbReference>
<gene>
    <name evidence="2" type="ORF">I215_09506</name>
</gene>
<accession>K2Q253</accession>
<keyword evidence="1" id="KW-0472">Membrane</keyword>
<name>K2Q253_9FLAO</name>
<dbReference type="Proteomes" id="UP000007364">
    <property type="component" value="Unassembled WGS sequence"/>
</dbReference>
<evidence type="ECO:0000313" key="3">
    <source>
        <dbReference type="Proteomes" id="UP000007364"/>
    </source>
</evidence>
<dbReference type="OrthoDB" id="1237135at2"/>
<dbReference type="STRING" id="555500.I215_09506"/>
<keyword evidence="3" id="KW-1185">Reference proteome</keyword>
<evidence type="ECO:0008006" key="4">
    <source>
        <dbReference type="Google" id="ProtNLM"/>
    </source>
</evidence>
<keyword evidence="1" id="KW-1133">Transmembrane helix</keyword>
<dbReference type="AlphaFoldDB" id="K2Q253"/>
<evidence type="ECO:0000256" key="1">
    <source>
        <dbReference type="SAM" id="Phobius"/>
    </source>
</evidence>
<organism evidence="2 3">
    <name type="scientific">Galbibacter marinus</name>
    <dbReference type="NCBI Taxonomy" id="555500"/>
    <lineage>
        <taxon>Bacteria</taxon>
        <taxon>Pseudomonadati</taxon>
        <taxon>Bacteroidota</taxon>
        <taxon>Flavobacteriia</taxon>
        <taxon>Flavobacteriales</taxon>
        <taxon>Flavobacteriaceae</taxon>
        <taxon>Galbibacter</taxon>
    </lineage>
</organism>
<feature type="transmembrane region" description="Helical" evidence="1">
    <location>
        <begin position="52"/>
        <end position="77"/>
    </location>
</feature>
<evidence type="ECO:0000313" key="2">
    <source>
        <dbReference type="EMBL" id="EKF54946.1"/>
    </source>
</evidence>
<keyword evidence="1" id="KW-0812">Transmembrane</keyword>